<dbReference type="EMBL" id="CP060007">
    <property type="protein sequence ID" value="QNA45566.1"/>
    <property type="molecule type" value="Genomic_DNA"/>
</dbReference>
<accession>A0A7G5XJB3</accession>
<feature type="transmembrane region" description="Helical" evidence="1">
    <location>
        <begin position="159"/>
        <end position="180"/>
    </location>
</feature>
<proteinExistence type="predicted"/>
<gene>
    <name evidence="2" type="ORF">H4075_05010</name>
</gene>
<keyword evidence="2" id="KW-0378">Hydrolase</keyword>
<dbReference type="InterPro" id="IPR053170">
    <property type="entry name" value="Transcription_regulator"/>
</dbReference>
<keyword evidence="3" id="KW-1185">Reference proteome</keyword>
<dbReference type="RefSeq" id="WP_182804734.1">
    <property type="nucleotide sequence ID" value="NZ_CP060007.1"/>
</dbReference>
<keyword evidence="1" id="KW-0472">Membrane</keyword>
<evidence type="ECO:0000313" key="2">
    <source>
        <dbReference type="EMBL" id="QNA45566.1"/>
    </source>
</evidence>
<dbReference type="KEGG" id="lacs:H4075_05010"/>
<keyword evidence="1" id="KW-0812">Transmembrane</keyword>
<name>A0A7G5XJB3_9BACT</name>
<keyword evidence="1" id="KW-1133">Transmembrane helix</keyword>
<dbReference type="PANTHER" id="PTHR40031:SF1">
    <property type="entry name" value="MEMBRANE-BOUND METAL-DEPENDENT HYDROLASE"/>
    <property type="match status" value="1"/>
</dbReference>
<dbReference type="AlphaFoldDB" id="A0A7G5XJB3"/>
<dbReference type="Proteomes" id="UP000515344">
    <property type="component" value="Chromosome"/>
</dbReference>
<dbReference type="InterPro" id="IPR007404">
    <property type="entry name" value="YdjM-like"/>
</dbReference>
<evidence type="ECO:0000313" key="3">
    <source>
        <dbReference type="Proteomes" id="UP000515344"/>
    </source>
</evidence>
<dbReference type="PANTHER" id="PTHR40031">
    <property type="entry name" value="HYPOTHETICAL MEMBRANE SPANNING PROTEIN"/>
    <property type="match status" value="1"/>
</dbReference>
<reference evidence="3" key="1">
    <citation type="submission" date="2020-08" db="EMBL/GenBank/DDBJ databases">
        <title>Lacibacter sp. S13-6-6 genome sequencing.</title>
        <authorList>
            <person name="Jin L."/>
        </authorList>
    </citation>
    <scope>NUCLEOTIDE SEQUENCE [LARGE SCALE GENOMIC DNA]</scope>
    <source>
        <strain evidence="3">S13-6-6</strain>
    </source>
</reference>
<feature type="transmembrane region" description="Helical" evidence="1">
    <location>
        <begin position="129"/>
        <end position="150"/>
    </location>
</feature>
<feature type="transmembrane region" description="Helical" evidence="1">
    <location>
        <begin position="59"/>
        <end position="80"/>
    </location>
</feature>
<organism evidence="2 3">
    <name type="scientific">Lacibacter sediminis</name>
    <dbReference type="NCBI Taxonomy" id="2760713"/>
    <lineage>
        <taxon>Bacteria</taxon>
        <taxon>Pseudomonadati</taxon>
        <taxon>Bacteroidota</taxon>
        <taxon>Chitinophagia</taxon>
        <taxon>Chitinophagales</taxon>
        <taxon>Chitinophagaceae</taxon>
        <taxon>Lacibacter</taxon>
    </lineage>
</organism>
<dbReference type="Pfam" id="PF04307">
    <property type="entry name" value="YdjM"/>
    <property type="match status" value="1"/>
</dbReference>
<evidence type="ECO:0000256" key="1">
    <source>
        <dbReference type="SAM" id="Phobius"/>
    </source>
</evidence>
<dbReference type="GO" id="GO:0016787">
    <property type="term" value="F:hydrolase activity"/>
    <property type="evidence" value="ECO:0007669"/>
    <property type="project" value="UniProtKB-KW"/>
</dbReference>
<feature type="transmembrane region" description="Helical" evidence="1">
    <location>
        <begin position="92"/>
        <end position="117"/>
    </location>
</feature>
<sequence>MDSITHIALGACIGEAFFEKGFGKKAMLWGALAQSIPDIDFVASFWMGTADDLLAHRGFTHSLLFAVLIVPIMAMVAERVHRPHDISFKKWTLFFLVEVLMHLFLDAFNNYGIGWLIPFNDHRFSFNTLYVADIFFSIWPGIAFVALLILDRFHPLRTLWWRIGIFIPFLYLTYCSYNKFSIDREVKQIMVAQNIPHQRYFTTPTPLNNWLWYVVAGNDSGYYIGYRSVFDKKPGMDFNFFPRNDSLLNPVDQFEDMQKLVRFSQQFYTLEKWGDTLVFNDLRFGQILGWHNPKEKFVFHYFLQYPNENKLVVQRGRFTGWNKEEIKILLRRMRGD</sequence>
<protein>
    <submittedName>
        <fullName evidence="2">Metal-dependent hydrolase</fullName>
    </submittedName>
</protein>